<proteinExistence type="predicted"/>
<dbReference type="Proteomes" id="UP000807025">
    <property type="component" value="Unassembled WGS sequence"/>
</dbReference>
<protein>
    <submittedName>
        <fullName evidence="1">Uncharacterized protein</fullName>
    </submittedName>
</protein>
<evidence type="ECO:0000313" key="2">
    <source>
        <dbReference type="Proteomes" id="UP000807025"/>
    </source>
</evidence>
<keyword evidence="2" id="KW-1185">Reference proteome</keyword>
<sequence>MLPFRPRGLHCQLSSTKGSHHVPLVAHGPGYLSASLRGPGTRSTVSEELRRGWCDEDVFGFRRPEYPVLLLGQTRSGKVLCVPKEIMYGEAQHGGGLHEAALFTFEGEGAPPSQTVAALTTKTELVVDAGHVASLASPPATRVVVHSSPARLISWEHQPSTAPAISHGCLNTPTEEAGHFKPFLLITRLSDG</sequence>
<evidence type="ECO:0000313" key="1">
    <source>
        <dbReference type="EMBL" id="KAF9499403.1"/>
    </source>
</evidence>
<name>A0A9P6DIS4_PLEER</name>
<dbReference type="EMBL" id="MU154532">
    <property type="protein sequence ID" value="KAF9499403.1"/>
    <property type="molecule type" value="Genomic_DNA"/>
</dbReference>
<organism evidence="1 2">
    <name type="scientific">Pleurotus eryngii</name>
    <name type="common">Boletus of the steppes</name>
    <dbReference type="NCBI Taxonomy" id="5323"/>
    <lineage>
        <taxon>Eukaryota</taxon>
        <taxon>Fungi</taxon>
        <taxon>Dikarya</taxon>
        <taxon>Basidiomycota</taxon>
        <taxon>Agaricomycotina</taxon>
        <taxon>Agaricomycetes</taxon>
        <taxon>Agaricomycetidae</taxon>
        <taxon>Agaricales</taxon>
        <taxon>Pleurotineae</taxon>
        <taxon>Pleurotaceae</taxon>
        <taxon>Pleurotus</taxon>
    </lineage>
</organism>
<gene>
    <name evidence="1" type="ORF">BDN71DRAFT_1442043</name>
</gene>
<dbReference type="AlphaFoldDB" id="A0A9P6DIS4"/>
<reference evidence="1" key="1">
    <citation type="submission" date="2020-11" db="EMBL/GenBank/DDBJ databases">
        <authorList>
            <consortium name="DOE Joint Genome Institute"/>
            <person name="Ahrendt S."/>
            <person name="Riley R."/>
            <person name="Andreopoulos W."/>
            <person name="Labutti K."/>
            <person name="Pangilinan J."/>
            <person name="Ruiz-Duenas F.J."/>
            <person name="Barrasa J.M."/>
            <person name="Sanchez-Garcia M."/>
            <person name="Camarero S."/>
            <person name="Miyauchi S."/>
            <person name="Serrano A."/>
            <person name="Linde D."/>
            <person name="Babiker R."/>
            <person name="Drula E."/>
            <person name="Ayuso-Fernandez I."/>
            <person name="Pacheco R."/>
            <person name="Padilla G."/>
            <person name="Ferreira P."/>
            <person name="Barriuso J."/>
            <person name="Kellner H."/>
            <person name="Castanera R."/>
            <person name="Alfaro M."/>
            <person name="Ramirez L."/>
            <person name="Pisabarro A.G."/>
            <person name="Kuo A."/>
            <person name="Tritt A."/>
            <person name="Lipzen A."/>
            <person name="He G."/>
            <person name="Yan M."/>
            <person name="Ng V."/>
            <person name="Cullen D."/>
            <person name="Martin F."/>
            <person name="Rosso M.-N."/>
            <person name="Henrissat B."/>
            <person name="Hibbett D."/>
            <person name="Martinez A.T."/>
            <person name="Grigoriev I.V."/>
        </authorList>
    </citation>
    <scope>NUCLEOTIDE SEQUENCE</scope>
    <source>
        <strain evidence="1">ATCC 90797</strain>
    </source>
</reference>
<comment type="caution">
    <text evidence="1">The sequence shown here is derived from an EMBL/GenBank/DDBJ whole genome shotgun (WGS) entry which is preliminary data.</text>
</comment>
<accession>A0A9P6DIS4</accession>